<dbReference type="Gene3D" id="3.40.30.10">
    <property type="entry name" value="Glutaredoxin"/>
    <property type="match status" value="1"/>
</dbReference>
<protein>
    <submittedName>
        <fullName evidence="7">Tetratricopeptide repeat protein</fullName>
    </submittedName>
</protein>
<feature type="domain" description="Thioredoxin" evidence="6">
    <location>
        <begin position="1"/>
        <end position="108"/>
    </location>
</feature>
<dbReference type="InterPro" id="IPR017937">
    <property type="entry name" value="Thioredoxin_CS"/>
</dbReference>
<keyword evidence="3" id="KW-0249">Electron transport</keyword>
<keyword evidence="5" id="KW-0676">Redox-active center</keyword>
<dbReference type="PROSITE" id="PS00194">
    <property type="entry name" value="THIOREDOXIN_1"/>
    <property type="match status" value="1"/>
</dbReference>
<proteinExistence type="inferred from homology"/>
<keyword evidence="2" id="KW-0813">Transport</keyword>
<comment type="similarity">
    <text evidence="1">Belongs to the thioredoxin family.</text>
</comment>
<dbReference type="GO" id="GO:0015035">
    <property type="term" value="F:protein-disulfide reductase activity"/>
    <property type="evidence" value="ECO:0007669"/>
    <property type="project" value="TreeGrafter"/>
</dbReference>
<dbReference type="GO" id="GO:0005737">
    <property type="term" value="C:cytoplasm"/>
    <property type="evidence" value="ECO:0007669"/>
    <property type="project" value="TreeGrafter"/>
</dbReference>
<reference evidence="7" key="1">
    <citation type="journal article" date="2020" name="mSystems">
        <title>Genome- and Community-Level Interaction Insights into Carbon Utilization and Element Cycling Functions of Hydrothermarchaeota in Hydrothermal Sediment.</title>
        <authorList>
            <person name="Zhou Z."/>
            <person name="Liu Y."/>
            <person name="Xu W."/>
            <person name="Pan J."/>
            <person name="Luo Z.H."/>
            <person name="Li M."/>
        </authorList>
    </citation>
    <scope>NUCLEOTIDE SEQUENCE [LARGE SCALE GENOMIC DNA]</scope>
    <source>
        <strain evidence="7">SpSt-418</strain>
    </source>
</reference>
<evidence type="ECO:0000256" key="3">
    <source>
        <dbReference type="ARBA" id="ARBA00022982"/>
    </source>
</evidence>
<accession>A0A7C3KF22</accession>
<evidence type="ECO:0000313" key="7">
    <source>
        <dbReference type="EMBL" id="HFM98287.1"/>
    </source>
</evidence>
<evidence type="ECO:0000259" key="6">
    <source>
        <dbReference type="PROSITE" id="PS51352"/>
    </source>
</evidence>
<sequence>MGTSIAVNRSNFATDVLEKSHEKPVLLDFFATWCGPCQMLKPMLERLAQEYDFVLAKVDIDANPELAGEYGVEGVPDVRVVQNGEVHNAFVGVLPEPELRSLMAQLNLTSTIDQELEAIAATAQAGNVDQALEQLKALVKRHPNNSQLALNAARICMQVERLDAADQILDTISEYDREFYPYAKQFKALNLFKRAANDPLGADALDATYREAAQAALGQDFETALMLLLEIVTRDRSYKNDAGRNGMLAIFDLLGDDHRVTRHYRKALTSALYA</sequence>
<dbReference type="InterPro" id="IPR011990">
    <property type="entry name" value="TPR-like_helical_dom_sf"/>
</dbReference>
<dbReference type="PROSITE" id="PS51352">
    <property type="entry name" value="THIOREDOXIN_2"/>
    <property type="match status" value="1"/>
</dbReference>
<dbReference type="CDD" id="cd02947">
    <property type="entry name" value="TRX_family"/>
    <property type="match status" value="1"/>
</dbReference>
<name>A0A7C3KF22_9CYAN</name>
<comment type="caution">
    <text evidence="7">The sequence shown here is derived from an EMBL/GenBank/DDBJ whole genome shotgun (WGS) entry which is preliminary data.</text>
</comment>
<keyword evidence="4" id="KW-1015">Disulfide bond</keyword>
<dbReference type="SUPFAM" id="SSF48452">
    <property type="entry name" value="TPR-like"/>
    <property type="match status" value="1"/>
</dbReference>
<dbReference type="PANTHER" id="PTHR45663:SF11">
    <property type="entry name" value="GEO12009P1"/>
    <property type="match status" value="1"/>
</dbReference>
<evidence type="ECO:0000256" key="2">
    <source>
        <dbReference type="ARBA" id="ARBA00022448"/>
    </source>
</evidence>
<dbReference type="EMBL" id="DSRU01000163">
    <property type="protein sequence ID" value="HFM98287.1"/>
    <property type="molecule type" value="Genomic_DNA"/>
</dbReference>
<dbReference type="InterPro" id="IPR036249">
    <property type="entry name" value="Thioredoxin-like_sf"/>
</dbReference>
<dbReference type="PANTHER" id="PTHR45663">
    <property type="entry name" value="GEO12009P1"/>
    <property type="match status" value="1"/>
</dbReference>
<gene>
    <name evidence="7" type="ORF">ENR64_11125</name>
</gene>
<dbReference type="SUPFAM" id="SSF52833">
    <property type="entry name" value="Thioredoxin-like"/>
    <property type="match status" value="1"/>
</dbReference>
<dbReference type="GO" id="GO:0006950">
    <property type="term" value="P:response to stress"/>
    <property type="evidence" value="ECO:0007669"/>
    <property type="project" value="UniProtKB-ARBA"/>
</dbReference>
<dbReference type="Pfam" id="PF14561">
    <property type="entry name" value="TPR_20"/>
    <property type="match status" value="1"/>
</dbReference>
<evidence type="ECO:0000256" key="4">
    <source>
        <dbReference type="ARBA" id="ARBA00023157"/>
    </source>
</evidence>
<evidence type="ECO:0000256" key="1">
    <source>
        <dbReference type="ARBA" id="ARBA00008987"/>
    </source>
</evidence>
<dbReference type="Pfam" id="PF14559">
    <property type="entry name" value="TPR_19"/>
    <property type="match status" value="1"/>
</dbReference>
<organism evidence="7">
    <name type="scientific">Oscillatoriales cyanobacterium SpSt-418</name>
    <dbReference type="NCBI Taxonomy" id="2282169"/>
    <lineage>
        <taxon>Bacteria</taxon>
        <taxon>Bacillati</taxon>
        <taxon>Cyanobacteriota</taxon>
        <taxon>Cyanophyceae</taxon>
        <taxon>Oscillatoriophycideae</taxon>
        <taxon>Oscillatoriales</taxon>
    </lineage>
</organism>
<dbReference type="AlphaFoldDB" id="A0A7C3KF22"/>
<dbReference type="Gene3D" id="1.25.40.10">
    <property type="entry name" value="Tetratricopeptide repeat domain"/>
    <property type="match status" value="2"/>
</dbReference>
<evidence type="ECO:0000256" key="5">
    <source>
        <dbReference type="ARBA" id="ARBA00023284"/>
    </source>
</evidence>
<dbReference type="InterPro" id="IPR013766">
    <property type="entry name" value="Thioredoxin_domain"/>
</dbReference>
<dbReference type="Pfam" id="PF00085">
    <property type="entry name" value="Thioredoxin"/>
    <property type="match status" value="1"/>
</dbReference>